<protein>
    <recommendedName>
        <fullName evidence="1">DUF397 domain-containing protein</fullName>
    </recommendedName>
</protein>
<feature type="domain" description="DUF397" evidence="1">
    <location>
        <begin position="10"/>
        <end position="28"/>
    </location>
</feature>
<dbReference type="Pfam" id="PF04149">
    <property type="entry name" value="DUF397"/>
    <property type="match status" value="2"/>
</dbReference>
<dbReference type="InterPro" id="IPR007278">
    <property type="entry name" value="DUF397"/>
</dbReference>
<feature type="domain" description="DUF397" evidence="1">
    <location>
        <begin position="29"/>
        <end position="82"/>
    </location>
</feature>
<evidence type="ECO:0000313" key="2">
    <source>
        <dbReference type="EMBL" id="NYE50383.1"/>
    </source>
</evidence>
<dbReference type="AlphaFoldDB" id="A0A852U684"/>
<sequence>MTAPAVNRLDWRKSSYSGTNANCVECASASWARSSYSGATSSNCVEWASLPSSVALRDSKNPEAGHLSLAAPEWSAFLTAVKRGEL</sequence>
<reference evidence="2 3" key="1">
    <citation type="submission" date="2020-07" db="EMBL/GenBank/DDBJ databases">
        <title>Sequencing the genomes of 1000 actinobacteria strains.</title>
        <authorList>
            <person name="Klenk H.-P."/>
        </authorList>
    </citation>
    <scope>NUCLEOTIDE SEQUENCE [LARGE SCALE GENOMIC DNA]</scope>
    <source>
        <strain evidence="2 3">CXB654</strain>
    </source>
</reference>
<organism evidence="2 3">
    <name type="scientific">Spinactinospora alkalitolerans</name>
    <dbReference type="NCBI Taxonomy" id="687207"/>
    <lineage>
        <taxon>Bacteria</taxon>
        <taxon>Bacillati</taxon>
        <taxon>Actinomycetota</taxon>
        <taxon>Actinomycetes</taxon>
        <taxon>Streptosporangiales</taxon>
        <taxon>Nocardiopsidaceae</taxon>
        <taxon>Spinactinospora</taxon>
    </lineage>
</organism>
<accession>A0A852U684</accession>
<proteinExistence type="predicted"/>
<evidence type="ECO:0000313" key="3">
    <source>
        <dbReference type="Proteomes" id="UP000589036"/>
    </source>
</evidence>
<gene>
    <name evidence="2" type="ORF">HDA32_005503</name>
</gene>
<dbReference type="EMBL" id="JACCCC010000001">
    <property type="protein sequence ID" value="NYE50383.1"/>
    <property type="molecule type" value="Genomic_DNA"/>
</dbReference>
<evidence type="ECO:0000259" key="1">
    <source>
        <dbReference type="Pfam" id="PF04149"/>
    </source>
</evidence>
<dbReference type="RefSeq" id="WP_179645872.1">
    <property type="nucleotide sequence ID" value="NZ_BAAAYY010000014.1"/>
</dbReference>
<dbReference type="Proteomes" id="UP000589036">
    <property type="component" value="Unassembled WGS sequence"/>
</dbReference>
<name>A0A852U684_9ACTN</name>
<keyword evidence="3" id="KW-1185">Reference proteome</keyword>
<comment type="caution">
    <text evidence="2">The sequence shown here is derived from an EMBL/GenBank/DDBJ whole genome shotgun (WGS) entry which is preliminary data.</text>
</comment>